<comment type="caution">
    <text evidence="2">The sequence shown here is derived from an EMBL/GenBank/DDBJ whole genome shotgun (WGS) entry which is preliminary data.</text>
</comment>
<name>A0AAD3NJP7_CRYJA</name>
<dbReference type="EMBL" id="BSEH01000022">
    <property type="protein sequence ID" value="GLJ56585.1"/>
    <property type="molecule type" value="Genomic_DNA"/>
</dbReference>
<dbReference type="Proteomes" id="UP001234787">
    <property type="component" value="Unassembled WGS sequence"/>
</dbReference>
<keyword evidence="3" id="KW-1185">Reference proteome</keyword>
<protein>
    <submittedName>
        <fullName evidence="2">Uncharacterized protein</fullName>
    </submittedName>
</protein>
<proteinExistence type="predicted"/>
<reference evidence="2" key="1">
    <citation type="submission" date="2022-12" db="EMBL/GenBank/DDBJ databases">
        <title>Chromosome-Level Genome Assembly of Japanese Cedar (Cryptomeriajaponica D. Don).</title>
        <authorList>
            <person name="Fujino T."/>
            <person name="Yamaguchi K."/>
            <person name="Yokoyama T."/>
            <person name="Hamanaka T."/>
            <person name="Harazono Y."/>
            <person name="Kamada H."/>
            <person name="Kobayashi W."/>
            <person name="Ujino-Ihara T."/>
            <person name="Uchiyama K."/>
            <person name="Matsumoto A."/>
            <person name="Izuno A."/>
            <person name="Tsumura Y."/>
            <person name="Toyoda A."/>
            <person name="Shigenobu S."/>
            <person name="Moriguchi Y."/>
            <person name="Ueno S."/>
            <person name="Kasahara M."/>
        </authorList>
    </citation>
    <scope>NUCLEOTIDE SEQUENCE</scope>
</reference>
<gene>
    <name evidence="2" type="ORF">SUGI_1229170</name>
</gene>
<sequence>MDYSRVTFSPPSSCPEKFPSLLHPPVKGRRTFLSRARASSAHPDHYDSETGREVIDSETGRKGQPEPPGRTVGGGRVFRGRELQFEQFSILGVQYSDGYSEGRQLHPFITAIKLGSHRITNRRCSVQAHLTLKVNSSGLFGREWIPIPYLALRHHWERDKRKKRDPTLQLPTKLECPPNRTYPESACLTSAQKRRHGGIATYCSHPTRPHLSSVRVGVGSKWNGSSGNPAFRNSNFYLPEAHPRFCCWCFIYPLFNAIV</sequence>
<feature type="compositionally biased region" description="Basic and acidic residues" evidence="1">
    <location>
        <begin position="42"/>
        <end position="64"/>
    </location>
</feature>
<evidence type="ECO:0000256" key="1">
    <source>
        <dbReference type="SAM" id="MobiDB-lite"/>
    </source>
</evidence>
<feature type="region of interest" description="Disordered" evidence="1">
    <location>
        <begin position="1"/>
        <end position="76"/>
    </location>
</feature>
<accession>A0AAD3NJP7</accession>
<dbReference type="AlphaFoldDB" id="A0AAD3NJP7"/>
<evidence type="ECO:0000313" key="3">
    <source>
        <dbReference type="Proteomes" id="UP001234787"/>
    </source>
</evidence>
<evidence type="ECO:0000313" key="2">
    <source>
        <dbReference type="EMBL" id="GLJ56585.1"/>
    </source>
</evidence>
<organism evidence="2 3">
    <name type="scientific">Cryptomeria japonica</name>
    <name type="common">Japanese cedar</name>
    <name type="synonym">Cupressus japonica</name>
    <dbReference type="NCBI Taxonomy" id="3369"/>
    <lineage>
        <taxon>Eukaryota</taxon>
        <taxon>Viridiplantae</taxon>
        <taxon>Streptophyta</taxon>
        <taxon>Embryophyta</taxon>
        <taxon>Tracheophyta</taxon>
        <taxon>Spermatophyta</taxon>
        <taxon>Pinopsida</taxon>
        <taxon>Pinidae</taxon>
        <taxon>Conifers II</taxon>
        <taxon>Cupressales</taxon>
        <taxon>Cupressaceae</taxon>
        <taxon>Cryptomeria</taxon>
    </lineage>
</organism>
<feature type="non-terminal residue" evidence="2">
    <location>
        <position position="1"/>
    </location>
</feature>
<feature type="compositionally biased region" description="Polar residues" evidence="1">
    <location>
        <begin position="1"/>
        <end position="11"/>
    </location>
</feature>